<keyword evidence="3" id="KW-1185">Reference proteome</keyword>
<reference evidence="2 3" key="1">
    <citation type="journal article" date="2015" name="Fungal Genet. Biol.">
        <title>Evolution of novel wood decay mechanisms in Agaricales revealed by the genome sequences of Fistulina hepatica and Cylindrobasidium torrendii.</title>
        <authorList>
            <person name="Floudas D."/>
            <person name="Held B.W."/>
            <person name="Riley R."/>
            <person name="Nagy L.G."/>
            <person name="Koehler G."/>
            <person name="Ransdell A.S."/>
            <person name="Younus H."/>
            <person name="Chow J."/>
            <person name="Chiniquy J."/>
            <person name="Lipzen A."/>
            <person name="Tritt A."/>
            <person name="Sun H."/>
            <person name="Haridas S."/>
            <person name="LaButti K."/>
            <person name="Ohm R.A."/>
            <person name="Kues U."/>
            <person name="Blanchette R.A."/>
            <person name="Grigoriev I.V."/>
            <person name="Minto R.E."/>
            <person name="Hibbett D.S."/>
        </authorList>
    </citation>
    <scope>NUCLEOTIDE SEQUENCE [LARGE SCALE GENOMIC DNA]</scope>
    <source>
        <strain evidence="2 3">FP15055 ss-10</strain>
    </source>
</reference>
<feature type="region of interest" description="Disordered" evidence="1">
    <location>
        <begin position="26"/>
        <end position="62"/>
    </location>
</feature>
<feature type="compositionally biased region" description="Low complexity" evidence="1">
    <location>
        <begin position="35"/>
        <end position="61"/>
    </location>
</feature>
<evidence type="ECO:0000313" key="2">
    <source>
        <dbReference type="EMBL" id="KIY65627.1"/>
    </source>
</evidence>
<sequence length="265" mass="28405">MLEKVAFPDGLPESLLSDVVLEVERPQCPKHPNNPRCSCPSSSRSTPSRIPSSSRAGPSGAADDERLLARMAELRPVRPKVISTASTIAGPSRLDARAHYSGPGSALMPQYDGGPALGRSISADARPFGATMDLSTYWPQQNAFCQCGSENCVCGGMAHNQASLDPLGEWLRRNGPPCSCSQELGGCQCASQPPPAAQEEQYPGFSPLFRTTSSPPNMYGAGASYEYGFGELGSESSFGDVEMSFGDVHESSEDLFRTFRTYHRE</sequence>
<evidence type="ECO:0000313" key="3">
    <source>
        <dbReference type="Proteomes" id="UP000054007"/>
    </source>
</evidence>
<protein>
    <submittedName>
        <fullName evidence="2">Uncharacterized protein</fullName>
    </submittedName>
</protein>
<name>A0A0D7B535_9AGAR</name>
<proteinExistence type="predicted"/>
<dbReference type="AlphaFoldDB" id="A0A0D7B535"/>
<organism evidence="2 3">
    <name type="scientific">Cylindrobasidium torrendii FP15055 ss-10</name>
    <dbReference type="NCBI Taxonomy" id="1314674"/>
    <lineage>
        <taxon>Eukaryota</taxon>
        <taxon>Fungi</taxon>
        <taxon>Dikarya</taxon>
        <taxon>Basidiomycota</taxon>
        <taxon>Agaricomycotina</taxon>
        <taxon>Agaricomycetes</taxon>
        <taxon>Agaricomycetidae</taxon>
        <taxon>Agaricales</taxon>
        <taxon>Marasmiineae</taxon>
        <taxon>Physalacriaceae</taxon>
        <taxon>Cylindrobasidium</taxon>
    </lineage>
</organism>
<gene>
    <name evidence="2" type="ORF">CYLTODRAFT_424195</name>
</gene>
<dbReference type="EMBL" id="KN880583">
    <property type="protein sequence ID" value="KIY65627.1"/>
    <property type="molecule type" value="Genomic_DNA"/>
</dbReference>
<dbReference type="Proteomes" id="UP000054007">
    <property type="component" value="Unassembled WGS sequence"/>
</dbReference>
<evidence type="ECO:0000256" key="1">
    <source>
        <dbReference type="SAM" id="MobiDB-lite"/>
    </source>
</evidence>
<accession>A0A0D7B535</accession>